<comment type="function">
    <text evidence="7 8">Key enzyme in folate metabolism. Catalyzes an essential reaction for de novo glycine and purine synthesis, and for DNA precursor synthesis.</text>
</comment>
<dbReference type="AlphaFoldDB" id="A0A7T5R389"/>
<protein>
    <recommendedName>
        <fullName evidence="3 8">Dihydrofolate reductase</fullName>
        <ecNumber evidence="3 8">1.5.1.3</ecNumber>
    </recommendedName>
</protein>
<feature type="domain" description="DHFR" evidence="9">
    <location>
        <begin position="4"/>
        <end position="165"/>
    </location>
</feature>
<keyword evidence="4 8" id="KW-0554">One-carbon metabolism</keyword>
<dbReference type="SUPFAM" id="SSF53597">
    <property type="entry name" value="Dihydrofolate reductase-like"/>
    <property type="match status" value="1"/>
</dbReference>
<dbReference type="GO" id="GO:0004146">
    <property type="term" value="F:dihydrofolate reductase activity"/>
    <property type="evidence" value="ECO:0007669"/>
    <property type="project" value="UniProtKB-EC"/>
</dbReference>
<dbReference type="EMBL" id="CP066681">
    <property type="protein sequence ID" value="QQG36740.1"/>
    <property type="molecule type" value="Genomic_DNA"/>
</dbReference>
<evidence type="ECO:0000256" key="7">
    <source>
        <dbReference type="ARBA" id="ARBA00025067"/>
    </source>
</evidence>
<dbReference type="PRINTS" id="PR00070">
    <property type="entry name" value="DHFR"/>
</dbReference>
<gene>
    <name evidence="10" type="ORF">HYS17_02900</name>
</gene>
<evidence type="ECO:0000313" key="10">
    <source>
        <dbReference type="EMBL" id="QQG36740.1"/>
    </source>
</evidence>
<keyword evidence="6 8" id="KW-0560">Oxidoreductase</keyword>
<evidence type="ECO:0000256" key="4">
    <source>
        <dbReference type="ARBA" id="ARBA00022563"/>
    </source>
</evidence>
<reference evidence="10 11" key="1">
    <citation type="submission" date="2020-07" db="EMBL/GenBank/DDBJ databases">
        <title>Huge and variable diversity of episymbiotic CPR bacteria and DPANN archaea in groundwater ecosystems.</title>
        <authorList>
            <person name="He C.Y."/>
            <person name="Keren R."/>
            <person name="Whittaker M."/>
            <person name="Farag I.F."/>
            <person name="Doudna J."/>
            <person name="Cate J.H.D."/>
            <person name="Banfield J.F."/>
        </authorList>
    </citation>
    <scope>NUCLEOTIDE SEQUENCE [LARGE SCALE GENOMIC DNA]</scope>
    <source>
        <strain evidence="10">NC_groundwater_70_Ag_B-0.1um_54_66</strain>
    </source>
</reference>
<evidence type="ECO:0000256" key="6">
    <source>
        <dbReference type="ARBA" id="ARBA00023002"/>
    </source>
</evidence>
<evidence type="ECO:0000256" key="3">
    <source>
        <dbReference type="ARBA" id="ARBA00012856"/>
    </source>
</evidence>
<accession>A0A7T5R389</accession>
<dbReference type="Gene3D" id="3.40.430.10">
    <property type="entry name" value="Dihydrofolate Reductase, subunit A"/>
    <property type="match status" value="1"/>
</dbReference>
<dbReference type="GO" id="GO:0050661">
    <property type="term" value="F:NADP binding"/>
    <property type="evidence" value="ECO:0007669"/>
    <property type="project" value="InterPro"/>
</dbReference>
<evidence type="ECO:0000313" key="11">
    <source>
        <dbReference type="Proteomes" id="UP000595362"/>
    </source>
</evidence>
<dbReference type="GO" id="GO:0046655">
    <property type="term" value="P:folic acid metabolic process"/>
    <property type="evidence" value="ECO:0007669"/>
    <property type="project" value="TreeGrafter"/>
</dbReference>
<dbReference type="GO" id="GO:0046452">
    <property type="term" value="P:dihydrofolate metabolic process"/>
    <property type="evidence" value="ECO:0007669"/>
    <property type="project" value="TreeGrafter"/>
</dbReference>
<dbReference type="GO" id="GO:0046654">
    <property type="term" value="P:tetrahydrofolate biosynthetic process"/>
    <property type="evidence" value="ECO:0007669"/>
    <property type="project" value="UniProtKB-UniPathway"/>
</dbReference>
<dbReference type="CDD" id="cd00209">
    <property type="entry name" value="DHFR"/>
    <property type="match status" value="1"/>
</dbReference>
<dbReference type="PANTHER" id="PTHR48069">
    <property type="entry name" value="DIHYDROFOLATE REDUCTASE"/>
    <property type="match status" value="1"/>
</dbReference>
<dbReference type="EC" id="1.5.1.3" evidence="3 8"/>
<comment type="similarity">
    <text evidence="2 8">Belongs to the dihydrofolate reductase family.</text>
</comment>
<evidence type="ECO:0000256" key="5">
    <source>
        <dbReference type="ARBA" id="ARBA00022857"/>
    </source>
</evidence>
<dbReference type="PROSITE" id="PS51330">
    <property type="entry name" value="DHFR_2"/>
    <property type="match status" value="1"/>
</dbReference>
<dbReference type="InterPro" id="IPR001796">
    <property type="entry name" value="DHFR_dom"/>
</dbReference>
<evidence type="ECO:0000256" key="1">
    <source>
        <dbReference type="ARBA" id="ARBA00004903"/>
    </source>
</evidence>
<organism evidence="10 11">
    <name type="scientific">Micavibrio aeruginosavorus</name>
    <dbReference type="NCBI Taxonomy" id="349221"/>
    <lineage>
        <taxon>Bacteria</taxon>
        <taxon>Pseudomonadati</taxon>
        <taxon>Bdellovibrionota</taxon>
        <taxon>Bdellovibrionia</taxon>
        <taxon>Bdellovibrionales</taxon>
        <taxon>Pseudobdellovibrionaceae</taxon>
        <taxon>Micavibrio</taxon>
    </lineage>
</organism>
<keyword evidence="5 8" id="KW-0521">NADP</keyword>
<dbReference type="Proteomes" id="UP000595362">
    <property type="component" value="Chromosome"/>
</dbReference>
<evidence type="ECO:0000259" key="9">
    <source>
        <dbReference type="PROSITE" id="PS51330"/>
    </source>
</evidence>
<comment type="catalytic activity">
    <reaction evidence="8">
        <text>(6S)-5,6,7,8-tetrahydrofolate + NADP(+) = 7,8-dihydrofolate + NADPH + H(+)</text>
        <dbReference type="Rhea" id="RHEA:15009"/>
        <dbReference type="ChEBI" id="CHEBI:15378"/>
        <dbReference type="ChEBI" id="CHEBI:57451"/>
        <dbReference type="ChEBI" id="CHEBI:57453"/>
        <dbReference type="ChEBI" id="CHEBI:57783"/>
        <dbReference type="ChEBI" id="CHEBI:58349"/>
        <dbReference type="EC" id="1.5.1.3"/>
    </reaction>
</comment>
<dbReference type="InterPro" id="IPR024072">
    <property type="entry name" value="DHFR-like_dom_sf"/>
</dbReference>
<dbReference type="GO" id="GO:0005829">
    <property type="term" value="C:cytosol"/>
    <property type="evidence" value="ECO:0007669"/>
    <property type="project" value="TreeGrafter"/>
</dbReference>
<name>A0A7T5R389_9BACT</name>
<sequence>MGVRVSAIAAMSTNFVIGKDNKMLWHIPEDFKHFKRTTMGKPLVMGRKTFESIGGKALPGRPHVVISRSPQQPVENVQFATSVEDALKAAKGIAESDGVDEIFIAGGAQIYDAAMPYIERIYLTIVNRKYEGDSFFPRINGAEWREEIIASAEEPVPYIIGILDRKS</sequence>
<dbReference type="PIRSF" id="PIRSF000194">
    <property type="entry name" value="DHFR"/>
    <property type="match status" value="1"/>
</dbReference>
<evidence type="ECO:0000256" key="8">
    <source>
        <dbReference type="PIRNR" id="PIRNR000194"/>
    </source>
</evidence>
<dbReference type="InterPro" id="IPR012259">
    <property type="entry name" value="DHFR"/>
</dbReference>
<dbReference type="Pfam" id="PF00186">
    <property type="entry name" value="DHFR_1"/>
    <property type="match status" value="1"/>
</dbReference>
<comment type="pathway">
    <text evidence="1 8">Cofactor biosynthesis; tetrahydrofolate biosynthesis; 5,6,7,8-tetrahydrofolate from 7,8-dihydrofolate: step 1/1.</text>
</comment>
<dbReference type="GO" id="GO:0006730">
    <property type="term" value="P:one-carbon metabolic process"/>
    <property type="evidence" value="ECO:0007669"/>
    <property type="project" value="UniProtKB-KW"/>
</dbReference>
<dbReference type="PANTHER" id="PTHR48069:SF3">
    <property type="entry name" value="DIHYDROFOLATE REDUCTASE"/>
    <property type="match status" value="1"/>
</dbReference>
<proteinExistence type="inferred from homology"/>
<evidence type="ECO:0000256" key="2">
    <source>
        <dbReference type="ARBA" id="ARBA00009539"/>
    </source>
</evidence>
<dbReference type="UniPathway" id="UPA00077">
    <property type="reaction ID" value="UER00158"/>
</dbReference>